<dbReference type="EMBL" id="BAABHM010000010">
    <property type="protein sequence ID" value="GAA4699531.1"/>
    <property type="molecule type" value="Genomic_DNA"/>
</dbReference>
<sequence>MSSSAVPPAVPPAVPGGSRAPVSVNVHTYPAQLQYPPRSYLLFAVLVTIFCFWPTGIVALVNALRVNHLWKSQEHDKARKASRRARDWGLVSLVIGIVVVVIVVFWASITYLNG</sequence>
<dbReference type="InterPro" id="IPR051423">
    <property type="entry name" value="CD225/Dispanin"/>
</dbReference>
<name>A0ABP8X2D6_9MICO</name>
<dbReference type="PANTHER" id="PTHR14948">
    <property type="entry name" value="NG5"/>
    <property type="match status" value="1"/>
</dbReference>
<comment type="subcellular location">
    <subcellularLocation>
        <location evidence="1">Membrane</location>
    </subcellularLocation>
</comment>
<evidence type="ECO:0008006" key="8">
    <source>
        <dbReference type="Google" id="ProtNLM"/>
    </source>
</evidence>
<feature type="transmembrane region" description="Helical" evidence="5">
    <location>
        <begin position="88"/>
        <end position="109"/>
    </location>
</feature>
<evidence type="ECO:0000256" key="3">
    <source>
        <dbReference type="ARBA" id="ARBA00022989"/>
    </source>
</evidence>
<dbReference type="PANTHER" id="PTHR14948:SF25">
    <property type="entry name" value="DUF4190 DOMAIN-CONTAINING PROTEIN"/>
    <property type="match status" value="1"/>
</dbReference>
<organism evidence="6 7">
    <name type="scientific">Promicromonospora umidemergens</name>
    <dbReference type="NCBI Taxonomy" id="629679"/>
    <lineage>
        <taxon>Bacteria</taxon>
        <taxon>Bacillati</taxon>
        <taxon>Actinomycetota</taxon>
        <taxon>Actinomycetes</taxon>
        <taxon>Micrococcales</taxon>
        <taxon>Promicromonosporaceae</taxon>
        <taxon>Promicromonospora</taxon>
    </lineage>
</organism>
<dbReference type="InterPro" id="IPR007593">
    <property type="entry name" value="CD225/Dispanin_fam"/>
</dbReference>
<proteinExistence type="predicted"/>
<evidence type="ECO:0000313" key="6">
    <source>
        <dbReference type="EMBL" id="GAA4699531.1"/>
    </source>
</evidence>
<keyword evidence="3 5" id="KW-1133">Transmembrane helix</keyword>
<keyword evidence="2 5" id="KW-0812">Transmembrane</keyword>
<dbReference type="Pfam" id="PF04505">
    <property type="entry name" value="CD225"/>
    <property type="match status" value="1"/>
</dbReference>
<evidence type="ECO:0000313" key="7">
    <source>
        <dbReference type="Proteomes" id="UP001500843"/>
    </source>
</evidence>
<protein>
    <recommendedName>
        <fullName evidence="8">Interferon-induced transmembrane protein</fullName>
    </recommendedName>
</protein>
<reference evidence="7" key="1">
    <citation type="journal article" date="2019" name="Int. J. Syst. Evol. Microbiol.">
        <title>The Global Catalogue of Microorganisms (GCM) 10K type strain sequencing project: providing services to taxonomists for standard genome sequencing and annotation.</title>
        <authorList>
            <consortium name="The Broad Institute Genomics Platform"/>
            <consortium name="The Broad Institute Genome Sequencing Center for Infectious Disease"/>
            <person name="Wu L."/>
            <person name="Ma J."/>
        </authorList>
    </citation>
    <scope>NUCLEOTIDE SEQUENCE [LARGE SCALE GENOMIC DNA]</scope>
    <source>
        <strain evidence="7">JCM 17975</strain>
    </source>
</reference>
<evidence type="ECO:0000256" key="2">
    <source>
        <dbReference type="ARBA" id="ARBA00022692"/>
    </source>
</evidence>
<evidence type="ECO:0000256" key="5">
    <source>
        <dbReference type="SAM" id="Phobius"/>
    </source>
</evidence>
<dbReference type="RefSeq" id="WP_253873445.1">
    <property type="nucleotide sequence ID" value="NZ_BAABHM010000010.1"/>
</dbReference>
<dbReference type="Proteomes" id="UP001500843">
    <property type="component" value="Unassembled WGS sequence"/>
</dbReference>
<gene>
    <name evidence="6" type="ORF">GCM10023198_20140</name>
</gene>
<comment type="caution">
    <text evidence="6">The sequence shown here is derived from an EMBL/GenBank/DDBJ whole genome shotgun (WGS) entry which is preliminary data.</text>
</comment>
<keyword evidence="4 5" id="KW-0472">Membrane</keyword>
<dbReference type="Gene3D" id="1.20.1070.10">
    <property type="entry name" value="Rhodopsin 7-helix transmembrane proteins"/>
    <property type="match status" value="1"/>
</dbReference>
<evidence type="ECO:0000256" key="4">
    <source>
        <dbReference type="ARBA" id="ARBA00023136"/>
    </source>
</evidence>
<feature type="transmembrane region" description="Helical" evidence="5">
    <location>
        <begin position="40"/>
        <end position="67"/>
    </location>
</feature>
<keyword evidence="7" id="KW-1185">Reference proteome</keyword>
<accession>A0ABP8X2D6</accession>
<evidence type="ECO:0000256" key="1">
    <source>
        <dbReference type="ARBA" id="ARBA00004370"/>
    </source>
</evidence>